<proteinExistence type="predicted"/>
<dbReference type="STRING" id="69771.A0A1V6PEB6"/>
<dbReference type="Gene3D" id="3.40.50.720">
    <property type="entry name" value="NAD(P)-binding Rossmann-like Domain"/>
    <property type="match status" value="2"/>
</dbReference>
<keyword evidence="5" id="KW-1185">Reference proteome</keyword>
<name>A0A1V6PEB6_PENDC</name>
<gene>
    <name evidence="4" type="ORF">PENDEC_c007G07022</name>
</gene>
<evidence type="ECO:0000256" key="2">
    <source>
        <dbReference type="ARBA" id="ARBA00023002"/>
    </source>
</evidence>
<feature type="domain" description="NmrA-like" evidence="3">
    <location>
        <begin position="4"/>
        <end position="112"/>
    </location>
</feature>
<dbReference type="Proteomes" id="UP000191522">
    <property type="component" value="Unassembled WGS sequence"/>
</dbReference>
<dbReference type="InterPro" id="IPR008030">
    <property type="entry name" value="NmrA-like"/>
</dbReference>
<dbReference type="EMBL" id="MDYL01000007">
    <property type="protein sequence ID" value="OQD75344.1"/>
    <property type="molecule type" value="Genomic_DNA"/>
</dbReference>
<dbReference type="AlphaFoldDB" id="A0A1V6PEB6"/>
<protein>
    <recommendedName>
        <fullName evidence="3">NmrA-like domain-containing protein</fullName>
    </recommendedName>
</protein>
<evidence type="ECO:0000313" key="5">
    <source>
        <dbReference type="Proteomes" id="UP000191522"/>
    </source>
</evidence>
<keyword evidence="1" id="KW-0521">NADP</keyword>
<comment type="caution">
    <text evidence="4">The sequence shown here is derived from an EMBL/GenBank/DDBJ whole genome shotgun (WGS) entry which is preliminary data.</text>
</comment>
<evidence type="ECO:0000256" key="1">
    <source>
        <dbReference type="ARBA" id="ARBA00022857"/>
    </source>
</evidence>
<dbReference type="OMA" id="GMHHVYR"/>
<sequence length="271" mass="30227">MTFKTIAIFGSTGQVGRNIVQALLDCKKKKFHVIQVVLPSEKDTTQQAPNAETKVIDLNVLGQDEVSAMLRGVDVVVSALNGKGLQLQPKIQDSAAAAGVKRFYPSEYGMHHVYRRPGDDEGHIHPTDVDSYDFHIVKDADAKADFTHLRDLGDFLVETLCSPEVSENATLNVVSDHISYNEIAALLVKHSGKPVEKRIISEEDMHGYVANPSMIPNILSAESSFPADFWLQVKGIQGQGRFWRPRGQVHNDLFSDFKSRPFERYFQGQFS</sequence>
<accession>A0A1V6PEB6</accession>
<organism evidence="4 5">
    <name type="scientific">Penicillium decumbens</name>
    <dbReference type="NCBI Taxonomy" id="69771"/>
    <lineage>
        <taxon>Eukaryota</taxon>
        <taxon>Fungi</taxon>
        <taxon>Dikarya</taxon>
        <taxon>Ascomycota</taxon>
        <taxon>Pezizomycotina</taxon>
        <taxon>Eurotiomycetes</taxon>
        <taxon>Eurotiomycetidae</taxon>
        <taxon>Eurotiales</taxon>
        <taxon>Aspergillaceae</taxon>
        <taxon>Penicillium</taxon>
    </lineage>
</organism>
<evidence type="ECO:0000259" key="3">
    <source>
        <dbReference type="Pfam" id="PF05368"/>
    </source>
</evidence>
<dbReference type="SUPFAM" id="SSF51735">
    <property type="entry name" value="NAD(P)-binding Rossmann-fold domains"/>
    <property type="match status" value="1"/>
</dbReference>
<dbReference type="InterPro" id="IPR051609">
    <property type="entry name" value="NmrA/Isoflavone_reductase-like"/>
</dbReference>
<dbReference type="OrthoDB" id="9974981at2759"/>
<reference evidence="5" key="1">
    <citation type="journal article" date="2017" name="Nat. Microbiol.">
        <title>Global analysis of biosynthetic gene clusters reveals vast potential of secondary metabolite production in Penicillium species.</title>
        <authorList>
            <person name="Nielsen J.C."/>
            <person name="Grijseels S."/>
            <person name="Prigent S."/>
            <person name="Ji B."/>
            <person name="Dainat J."/>
            <person name="Nielsen K.F."/>
            <person name="Frisvad J.C."/>
            <person name="Workman M."/>
            <person name="Nielsen J."/>
        </authorList>
    </citation>
    <scope>NUCLEOTIDE SEQUENCE [LARGE SCALE GENOMIC DNA]</scope>
    <source>
        <strain evidence="5">IBT 11843</strain>
    </source>
</reference>
<dbReference type="PANTHER" id="PTHR47706:SF9">
    <property type="entry name" value="NMRA-LIKE DOMAIN-CONTAINING PROTEIN-RELATED"/>
    <property type="match status" value="1"/>
</dbReference>
<dbReference type="PANTHER" id="PTHR47706">
    <property type="entry name" value="NMRA-LIKE FAMILY PROTEIN"/>
    <property type="match status" value="1"/>
</dbReference>
<dbReference type="InterPro" id="IPR036291">
    <property type="entry name" value="NAD(P)-bd_dom_sf"/>
</dbReference>
<dbReference type="GO" id="GO:0016491">
    <property type="term" value="F:oxidoreductase activity"/>
    <property type="evidence" value="ECO:0007669"/>
    <property type="project" value="UniProtKB-KW"/>
</dbReference>
<dbReference type="Pfam" id="PF05368">
    <property type="entry name" value="NmrA"/>
    <property type="match status" value="1"/>
</dbReference>
<evidence type="ECO:0000313" key="4">
    <source>
        <dbReference type="EMBL" id="OQD75344.1"/>
    </source>
</evidence>
<keyword evidence="2" id="KW-0560">Oxidoreductase</keyword>